<accession>A0AAD3S8Z7</accession>
<feature type="compositionally biased region" description="Basic and acidic residues" evidence="1">
    <location>
        <begin position="1"/>
        <end position="12"/>
    </location>
</feature>
<feature type="region of interest" description="Disordered" evidence="1">
    <location>
        <begin position="1"/>
        <end position="71"/>
    </location>
</feature>
<keyword evidence="3" id="KW-1185">Reference proteome</keyword>
<sequence length="71" mass="8099">MPFREGQGHQHPEGSGGHGDSGSSRRLKTDVARKGPQQCQTSHRLSKHRQGRIRRSTRRHIRMPIPKLALR</sequence>
<evidence type="ECO:0000313" key="2">
    <source>
        <dbReference type="EMBL" id="GMH06589.1"/>
    </source>
</evidence>
<dbReference type="Proteomes" id="UP001279734">
    <property type="component" value="Unassembled WGS sequence"/>
</dbReference>
<proteinExistence type="predicted"/>
<name>A0AAD3S8Z7_NEPGR</name>
<evidence type="ECO:0000313" key="3">
    <source>
        <dbReference type="Proteomes" id="UP001279734"/>
    </source>
</evidence>
<evidence type="ECO:0000256" key="1">
    <source>
        <dbReference type="SAM" id="MobiDB-lite"/>
    </source>
</evidence>
<organism evidence="2 3">
    <name type="scientific">Nepenthes gracilis</name>
    <name type="common">Slender pitcher plant</name>
    <dbReference type="NCBI Taxonomy" id="150966"/>
    <lineage>
        <taxon>Eukaryota</taxon>
        <taxon>Viridiplantae</taxon>
        <taxon>Streptophyta</taxon>
        <taxon>Embryophyta</taxon>
        <taxon>Tracheophyta</taxon>
        <taxon>Spermatophyta</taxon>
        <taxon>Magnoliopsida</taxon>
        <taxon>eudicotyledons</taxon>
        <taxon>Gunneridae</taxon>
        <taxon>Pentapetalae</taxon>
        <taxon>Caryophyllales</taxon>
        <taxon>Nepenthaceae</taxon>
        <taxon>Nepenthes</taxon>
    </lineage>
</organism>
<protein>
    <submittedName>
        <fullName evidence="2">Uncharacterized protein</fullName>
    </submittedName>
</protein>
<gene>
    <name evidence="2" type="ORF">Nepgr_008429</name>
</gene>
<dbReference type="EMBL" id="BSYO01000006">
    <property type="protein sequence ID" value="GMH06589.1"/>
    <property type="molecule type" value="Genomic_DNA"/>
</dbReference>
<dbReference type="AlphaFoldDB" id="A0AAD3S8Z7"/>
<feature type="compositionally biased region" description="Basic residues" evidence="1">
    <location>
        <begin position="44"/>
        <end position="62"/>
    </location>
</feature>
<comment type="caution">
    <text evidence="2">The sequence shown here is derived from an EMBL/GenBank/DDBJ whole genome shotgun (WGS) entry which is preliminary data.</text>
</comment>
<reference evidence="2" key="1">
    <citation type="submission" date="2023-05" db="EMBL/GenBank/DDBJ databases">
        <title>Nepenthes gracilis genome sequencing.</title>
        <authorList>
            <person name="Fukushima K."/>
        </authorList>
    </citation>
    <scope>NUCLEOTIDE SEQUENCE</scope>
    <source>
        <strain evidence="2">SING2019-196</strain>
    </source>
</reference>